<evidence type="ECO:0000313" key="2">
    <source>
        <dbReference type="EMBL" id="TNN58964.1"/>
    </source>
</evidence>
<protein>
    <submittedName>
        <fullName evidence="2">Uncharacterized protein</fullName>
    </submittedName>
</protein>
<organism evidence="2 3">
    <name type="scientific">Liparis tanakae</name>
    <name type="common">Tanaka's snailfish</name>
    <dbReference type="NCBI Taxonomy" id="230148"/>
    <lineage>
        <taxon>Eukaryota</taxon>
        <taxon>Metazoa</taxon>
        <taxon>Chordata</taxon>
        <taxon>Craniata</taxon>
        <taxon>Vertebrata</taxon>
        <taxon>Euteleostomi</taxon>
        <taxon>Actinopterygii</taxon>
        <taxon>Neopterygii</taxon>
        <taxon>Teleostei</taxon>
        <taxon>Neoteleostei</taxon>
        <taxon>Acanthomorphata</taxon>
        <taxon>Eupercaria</taxon>
        <taxon>Perciformes</taxon>
        <taxon>Cottioidei</taxon>
        <taxon>Cottales</taxon>
        <taxon>Liparidae</taxon>
        <taxon>Liparis</taxon>
    </lineage>
</organism>
<proteinExistence type="predicted"/>
<feature type="region of interest" description="Disordered" evidence="1">
    <location>
        <begin position="90"/>
        <end position="112"/>
    </location>
</feature>
<dbReference type="AlphaFoldDB" id="A0A4Z2H2B7"/>
<accession>A0A4Z2H2B7</accession>
<gene>
    <name evidence="2" type="ORF">EYF80_030788</name>
</gene>
<keyword evidence="3" id="KW-1185">Reference proteome</keyword>
<dbReference type="EMBL" id="SRLO01000366">
    <property type="protein sequence ID" value="TNN58964.1"/>
    <property type="molecule type" value="Genomic_DNA"/>
</dbReference>
<reference evidence="2 3" key="1">
    <citation type="submission" date="2019-03" db="EMBL/GenBank/DDBJ databases">
        <title>First draft genome of Liparis tanakae, snailfish: a comprehensive survey of snailfish specific genes.</title>
        <authorList>
            <person name="Kim W."/>
            <person name="Song I."/>
            <person name="Jeong J.-H."/>
            <person name="Kim D."/>
            <person name="Kim S."/>
            <person name="Ryu S."/>
            <person name="Song J.Y."/>
            <person name="Lee S.K."/>
        </authorList>
    </citation>
    <scope>NUCLEOTIDE SEQUENCE [LARGE SCALE GENOMIC DNA]</scope>
    <source>
        <tissue evidence="2">Muscle</tissue>
    </source>
</reference>
<name>A0A4Z2H2B7_9TELE</name>
<dbReference type="Proteomes" id="UP000314294">
    <property type="component" value="Unassembled WGS sequence"/>
</dbReference>
<sequence>MVENRLPDAPGHLTLQDKDILALNGNSRGPIPRAASKKASMLCCYRGVYTHYERQETASASASLGPTNEGFSRHVFNGALMTLSNTRARYAAQRESLGGGSPTPRNEEKAPR</sequence>
<evidence type="ECO:0000256" key="1">
    <source>
        <dbReference type="SAM" id="MobiDB-lite"/>
    </source>
</evidence>
<evidence type="ECO:0000313" key="3">
    <source>
        <dbReference type="Proteomes" id="UP000314294"/>
    </source>
</evidence>
<comment type="caution">
    <text evidence="2">The sequence shown here is derived from an EMBL/GenBank/DDBJ whole genome shotgun (WGS) entry which is preliminary data.</text>
</comment>